<name>A5D0Q9_PELTS</name>
<dbReference type="InterPro" id="IPR001448">
    <property type="entry name" value="SASP_alpha/beta-type"/>
</dbReference>
<comment type="function">
    <text evidence="1">SASP are bound to spore DNA. They are double-stranded DNA-binding proteins that cause DNA to change to an a-like conformation. They protect the DNA backbone from chemical and enzymatic cleavage and are thus involved in dormant spore's high resistance to UV light.</text>
</comment>
<keyword evidence="4" id="KW-1185">Reference proteome</keyword>
<evidence type="ECO:0000313" key="3">
    <source>
        <dbReference type="EMBL" id="BAF60165.1"/>
    </source>
</evidence>
<dbReference type="EMBL" id="AP009389">
    <property type="protein sequence ID" value="BAF60165.1"/>
    <property type="molecule type" value="Genomic_DNA"/>
</dbReference>
<dbReference type="eggNOG" id="ENOG5033GVJ">
    <property type="taxonomic scope" value="Bacteria"/>
</dbReference>
<dbReference type="AlphaFoldDB" id="A5D0Q9"/>
<dbReference type="InterPro" id="IPR038300">
    <property type="entry name" value="SASP_sf_alpha/beta"/>
</dbReference>
<evidence type="ECO:0000256" key="2">
    <source>
        <dbReference type="SAM" id="MobiDB-lite"/>
    </source>
</evidence>
<dbReference type="Pfam" id="PF00269">
    <property type="entry name" value="SASP"/>
    <property type="match status" value="1"/>
</dbReference>
<dbReference type="GO" id="GO:0006265">
    <property type="term" value="P:DNA topological change"/>
    <property type="evidence" value="ECO:0007669"/>
    <property type="project" value="InterPro"/>
</dbReference>
<proteinExistence type="predicted"/>
<dbReference type="KEGG" id="pth:PTH_1984"/>
<dbReference type="GO" id="GO:0003690">
    <property type="term" value="F:double-stranded DNA binding"/>
    <property type="evidence" value="ECO:0007669"/>
    <property type="project" value="InterPro"/>
</dbReference>
<dbReference type="Gene3D" id="6.10.10.80">
    <property type="entry name" value="Small, acid-soluble spore protein, alpha/beta type-like"/>
    <property type="match status" value="1"/>
</dbReference>
<evidence type="ECO:0000313" key="4">
    <source>
        <dbReference type="Proteomes" id="UP000006556"/>
    </source>
</evidence>
<protein>
    <submittedName>
        <fullName evidence="3">Uncharacterized protein</fullName>
    </submittedName>
</protein>
<evidence type="ECO:0000256" key="1">
    <source>
        <dbReference type="ARBA" id="ARBA00003863"/>
    </source>
</evidence>
<dbReference type="HOGENOM" id="CLU_169738_0_2_9"/>
<accession>A5D0Q9</accession>
<dbReference type="STRING" id="370438.PTH_1984"/>
<gene>
    <name evidence="3" type="ordered locus">PTH_1984</name>
</gene>
<feature type="region of interest" description="Disordered" evidence="2">
    <location>
        <begin position="65"/>
        <end position="87"/>
    </location>
</feature>
<organism evidence="3 4">
    <name type="scientific">Pelotomaculum thermopropionicum (strain DSM 13744 / JCM 10971 / SI)</name>
    <dbReference type="NCBI Taxonomy" id="370438"/>
    <lineage>
        <taxon>Bacteria</taxon>
        <taxon>Bacillati</taxon>
        <taxon>Bacillota</taxon>
        <taxon>Clostridia</taxon>
        <taxon>Eubacteriales</taxon>
        <taxon>Desulfotomaculaceae</taxon>
        <taxon>Pelotomaculum</taxon>
    </lineage>
</organism>
<dbReference type="Proteomes" id="UP000006556">
    <property type="component" value="Chromosome"/>
</dbReference>
<sequence>MGRKKSYDELRSKRAMDSLKWETAKELGLEDDLKDGGDELSVREAGKIGGNMVRKLVKSGEQALAEEGERKAGLNIEDEPGRYQDNG</sequence>
<reference evidence="4" key="1">
    <citation type="journal article" date="2008" name="Genome Res.">
        <title>The genome of Pelotomaculum thermopropionicum reveals niche-associated evolution in anaerobic microbiota.</title>
        <authorList>
            <person name="Kosaka T."/>
            <person name="Kato S."/>
            <person name="Shimoyama T."/>
            <person name="Ishii S."/>
            <person name="Abe T."/>
            <person name="Watanabe K."/>
        </authorList>
    </citation>
    <scope>NUCLEOTIDE SEQUENCE [LARGE SCALE GENOMIC DNA]</scope>
    <source>
        <strain evidence="4">DSM 13744 / JCM 10971 / SI</strain>
    </source>
</reference>